<feature type="domain" description="Resolvase HTH" evidence="2">
    <location>
        <begin position="25"/>
        <end position="64"/>
    </location>
</feature>
<proteinExistence type="predicted"/>
<dbReference type="InterPro" id="IPR009057">
    <property type="entry name" value="Homeodomain-like_sf"/>
</dbReference>
<dbReference type="Proteomes" id="UP000270343">
    <property type="component" value="Unassembled WGS sequence"/>
</dbReference>
<feature type="region of interest" description="Disordered" evidence="1">
    <location>
        <begin position="1"/>
        <end position="28"/>
    </location>
</feature>
<accession>A0A3B0AL94</accession>
<reference evidence="3 4" key="1">
    <citation type="journal article" date="2015" name="Antonie Van Leeuwenhoek">
        <title>Streptomyces klenkii sp. nov., isolated from deep marine sediment.</title>
        <authorList>
            <person name="Veyisoglu A."/>
            <person name="Sahin N."/>
        </authorList>
    </citation>
    <scope>NUCLEOTIDE SEQUENCE [LARGE SCALE GENOMIC DNA]</scope>
    <source>
        <strain evidence="3 4">KCTC 29202</strain>
    </source>
</reference>
<dbReference type="InterPro" id="IPR006120">
    <property type="entry name" value="Resolvase_HTH_dom"/>
</dbReference>
<gene>
    <name evidence="3" type="ORF">D7231_32215</name>
</gene>
<evidence type="ECO:0000259" key="2">
    <source>
        <dbReference type="Pfam" id="PF02796"/>
    </source>
</evidence>
<dbReference type="SUPFAM" id="SSF46689">
    <property type="entry name" value="Homeodomain-like"/>
    <property type="match status" value="1"/>
</dbReference>
<comment type="caution">
    <text evidence="3">The sequence shown here is derived from an EMBL/GenBank/DDBJ whole genome shotgun (WGS) entry which is preliminary data.</text>
</comment>
<evidence type="ECO:0000313" key="3">
    <source>
        <dbReference type="EMBL" id="RKN61380.1"/>
    </source>
</evidence>
<sequence length="71" mass="7649">MRPSHSGLKRREGLDAARARGRVGGRPRALASEQIADARILLGAGQTRTAVAAKLRVSRWTLSRALDTASR</sequence>
<evidence type="ECO:0000313" key="4">
    <source>
        <dbReference type="Proteomes" id="UP000270343"/>
    </source>
</evidence>
<dbReference type="EMBL" id="RBAM01000025">
    <property type="protein sequence ID" value="RKN61380.1"/>
    <property type="molecule type" value="Genomic_DNA"/>
</dbReference>
<protein>
    <recommendedName>
        <fullName evidence="2">Resolvase HTH domain-containing protein</fullName>
    </recommendedName>
</protein>
<dbReference type="Pfam" id="PF02796">
    <property type="entry name" value="HTH_7"/>
    <property type="match status" value="1"/>
</dbReference>
<name>A0A3B0AL94_9ACTN</name>
<evidence type="ECO:0000256" key="1">
    <source>
        <dbReference type="SAM" id="MobiDB-lite"/>
    </source>
</evidence>
<organism evidence="3 4">
    <name type="scientific">Streptomyces klenkii</name>
    <dbReference type="NCBI Taxonomy" id="1420899"/>
    <lineage>
        <taxon>Bacteria</taxon>
        <taxon>Bacillati</taxon>
        <taxon>Actinomycetota</taxon>
        <taxon>Actinomycetes</taxon>
        <taxon>Kitasatosporales</taxon>
        <taxon>Streptomycetaceae</taxon>
        <taxon>Streptomyces</taxon>
    </lineage>
</organism>
<dbReference type="OrthoDB" id="3405463at2"/>
<dbReference type="AlphaFoldDB" id="A0A3B0AL94"/>
<dbReference type="GO" id="GO:0003677">
    <property type="term" value="F:DNA binding"/>
    <property type="evidence" value="ECO:0007669"/>
    <property type="project" value="InterPro"/>
</dbReference>
<dbReference type="Gene3D" id="1.10.10.60">
    <property type="entry name" value="Homeodomain-like"/>
    <property type="match status" value="1"/>
</dbReference>
<keyword evidence="4" id="KW-1185">Reference proteome</keyword>
<dbReference type="GO" id="GO:0000150">
    <property type="term" value="F:DNA strand exchange activity"/>
    <property type="evidence" value="ECO:0007669"/>
    <property type="project" value="InterPro"/>
</dbReference>
<feature type="compositionally biased region" description="Basic and acidic residues" evidence="1">
    <location>
        <begin position="9"/>
        <end position="18"/>
    </location>
</feature>